<protein>
    <recommendedName>
        <fullName evidence="4">WXG100 family type VII secretion target</fullName>
    </recommendedName>
</protein>
<sequence length="123" mass="13178">MRPDGGGSGITTRVETSKLNQASNNLAELRGDTDNADRASQQDTLDAVAGLNRGAPGSGPGGGAFETAIGLFDMDTRWQQQVINLKGLLQSINEKIHETQGNYSRREEHESSAHHSAITRDFG</sequence>
<evidence type="ECO:0000313" key="3">
    <source>
        <dbReference type="Proteomes" id="UP001223978"/>
    </source>
</evidence>
<evidence type="ECO:0008006" key="4">
    <source>
        <dbReference type="Google" id="ProtNLM"/>
    </source>
</evidence>
<dbReference type="EMBL" id="JASCIQ010000032">
    <property type="protein sequence ID" value="MDI3407364.1"/>
    <property type="molecule type" value="Genomic_DNA"/>
</dbReference>
<comment type="caution">
    <text evidence="2">The sequence shown here is derived from an EMBL/GenBank/DDBJ whole genome shotgun (WGS) entry which is preliminary data.</text>
</comment>
<evidence type="ECO:0000256" key="1">
    <source>
        <dbReference type="SAM" id="MobiDB-lite"/>
    </source>
</evidence>
<feature type="region of interest" description="Disordered" evidence="1">
    <location>
        <begin position="1"/>
        <end position="62"/>
    </location>
</feature>
<evidence type="ECO:0000313" key="2">
    <source>
        <dbReference type="EMBL" id="MDI3407364.1"/>
    </source>
</evidence>
<organism evidence="2 3">
    <name type="scientific">Streptomyces cavernicola</name>
    <dbReference type="NCBI Taxonomy" id="3043613"/>
    <lineage>
        <taxon>Bacteria</taxon>
        <taxon>Bacillati</taxon>
        <taxon>Actinomycetota</taxon>
        <taxon>Actinomycetes</taxon>
        <taxon>Kitasatosporales</taxon>
        <taxon>Streptomycetaceae</taxon>
        <taxon>Streptomyces</taxon>
    </lineage>
</organism>
<feature type="compositionally biased region" description="Polar residues" evidence="1">
    <location>
        <begin position="10"/>
        <end position="26"/>
    </location>
</feature>
<reference evidence="2 3" key="1">
    <citation type="submission" date="2023-05" db="EMBL/GenBank/DDBJ databases">
        <title>Draft genome sequence of Streptomyces sp. B-S-A6 isolated from a cave soil in Thailand.</title>
        <authorList>
            <person name="Chamroensaksri N."/>
            <person name="Muangham S."/>
        </authorList>
    </citation>
    <scope>NUCLEOTIDE SEQUENCE [LARGE SCALE GENOMIC DNA]</scope>
    <source>
        <strain evidence="2 3">B-S-A6</strain>
    </source>
</reference>
<accession>A0ABT6SHK0</accession>
<feature type="region of interest" description="Disordered" evidence="1">
    <location>
        <begin position="99"/>
        <end position="123"/>
    </location>
</feature>
<feature type="compositionally biased region" description="Basic and acidic residues" evidence="1">
    <location>
        <begin position="99"/>
        <end position="113"/>
    </location>
</feature>
<dbReference type="RefSeq" id="WP_282545284.1">
    <property type="nucleotide sequence ID" value="NZ_JASCIQ010000032.1"/>
</dbReference>
<dbReference type="Proteomes" id="UP001223978">
    <property type="component" value="Unassembled WGS sequence"/>
</dbReference>
<gene>
    <name evidence="2" type="ORF">QIS96_26585</name>
</gene>
<name>A0ABT6SHK0_9ACTN</name>
<keyword evidence="3" id="KW-1185">Reference proteome</keyword>
<proteinExistence type="predicted"/>